<evidence type="ECO:0000313" key="2">
    <source>
        <dbReference type="EMBL" id="THH04870.1"/>
    </source>
</evidence>
<proteinExistence type="predicted"/>
<organism evidence="2 3">
    <name type="scientific">Phellinidium pouzarii</name>
    <dbReference type="NCBI Taxonomy" id="167371"/>
    <lineage>
        <taxon>Eukaryota</taxon>
        <taxon>Fungi</taxon>
        <taxon>Dikarya</taxon>
        <taxon>Basidiomycota</taxon>
        <taxon>Agaricomycotina</taxon>
        <taxon>Agaricomycetes</taxon>
        <taxon>Hymenochaetales</taxon>
        <taxon>Hymenochaetaceae</taxon>
        <taxon>Phellinidium</taxon>
    </lineage>
</organism>
<dbReference type="GO" id="GO:0006006">
    <property type="term" value="P:glucose metabolic process"/>
    <property type="evidence" value="ECO:0007669"/>
    <property type="project" value="TreeGrafter"/>
</dbReference>
<accession>A0A4S4L5L7</accession>
<evidence type="ECO:0000313" key="3">
    <source>
        <dbReference type="Proteomes" id="UP000308199"/>
    </source>
</evidence>
<dbReference type="InterPro" id="IPR008183">
    <property type="entry name" value="Aldose_1/G6P_1-epimerase"/>
</dbReference>
<dbReference type="GO" id="GO:0030246">
    <property type="term" value="F:carbohydrate binding"/>
    <property type="evidence" value="ECO:0007669"/>
    <property type="project" value="InterPro"/>
</dbReference>
<feature type="signal peptide" evidence="1">
    <location>
        <begin position="1"/>
        <end position="21"/>
    </location>
</feature>
<dbReference type="Proteomes" id="UP000308199">
    <property type="component" value="Unassembled WGS sequence"/>
</dbReference>
<dbReference type="AlphaFoldDB" id="A0A4S4L5L7"/>
<dbReference type="EMBL" id="SGPK01000305">
    <property type="protein sequence ID" value="THH04870.1"/>
    <property type="molecule type" value="Genomic_DNA"/>
</dbReference>
<dbReference type="PANTHER" id="PTHR10091">
    <property type="entry name" value="ALDOSE-1-EPIMERASE"/>
    <property type="match status" value="1"/>
</dbReference>
<keyword evidence="3" id="KW-1185">Reference proteome</keyword>
<comment type="caution">
    <text evidence="2">The sequence shown here is derived from an EMBL/GenBank/DDBJ whole genome shotgun (WGS) entry which is preliminary data.</text>
</comment>
<dbReference type="GO" id="GO:0004034">
    <property type="term" value="F:aldose 1-epimerase activity"/>
    <property type="evidence" value="ECO:0007669"/>
    <property type="project" value="TreeGrafter"/>
</dbReference>
<feature type="chain" id="PRO_5020234698" description="Aldose 1-epimerase" evidence="1">
    <location>
        <begin position="22"/>
        <end position="385"/>
    </location>
</feature>
<dbReference type="PANTHER" id="PTHR10091:SF0">
    <property type="entry name" value="GALACTOSE MUTAROTASE"/>
    <property type="match status" value="1"/>
</dbReference>
<keyword evidence="1" id="KW-0732">Signal</keyword>
<reference evidence="2 3" key="1">
    <citation type="submission" date="2019-02" db="EMBL/GenBank/DDBJ databases">
        <title>Genome sequencing of the rare red list fungi Phellinidium pouzarii.</title>
        <authorList>
            <person name="Buettner E."/>
            <person name="Kellner H."/>
        </authorList>
    </citation>
    <scope>NUCLEOTIDE SEQUENCE [LARGE SCALE GENOMIC DNA]</scope>
    <source>
        <strain evidence="2 3">DSM 108285</strain>
    </source>
</reference>
<gene>
    <name evidence="2" type="ORF">EW145_g5208</name>
</gene>
<protein>
    <recommendedName>
        <fullName evidence="4">Aldose 1-epimerase</fullName>
    </recommendedName>
</protein>
<name>A0A4S4L5L7_9AGAM</name>
<evidence type="ECO:0000256" key="1">
    <source>
        <dbReference type="SAM" id="SignalP"/>
    </source>
</evidence>
<evidence type="ECO:0008006" key="4">
    <source>
        <dbReference type="Google" id="ProtNLM"/>
    </source>
</evidence>
<dbReference type="GO" id="GO:0033499">
    <property type="term" value="P:galactose catabolic process via UDP-galactose, Leloir pathway"/>
    <property type="evidence" value="ECO:0007669"/>
    <property type="project" value="TreeGrafter"/>
</dbReference>
<dbReference type="InterPro" id="IPR011013">
    <property type="entry name" value="Gal_mutarotase_sf_dom"/>
</dbReference>
<dbReference type="Gene3D" id="2.70.98.10">
    <property type="match status" value="1"/>
</dbReference>
<dbReference type="OrthoDB" id="274691at2759"/>
<dbReference type="Pfam" id="PF01263">
    <property type="entry name" value="Aldose_epim"/>
    <property type="match status" value="1"/>
</dbReference>
<dbReference type="SUPFAM" id="SSF74650">
    <property type="entry name" value="Galactose mutarotase-like"/>
    <property type="match status" value="1"/>
</dbReference>
<dbReference type="InterPro" id="IPR014718">
    <property type="entry name" value="GH-type_carb-bd"/>
</dbReference>
<sequence length="385" mass="42065">MSSAAFTPLVLALPSLTPSLAIELLPHGVTVHKIYVQADGKTHDLLIGPENPNDFLSQYHKYHNTIVGRYTNRLPVGTHEVERNGIKSQFIAKGNQIDPKVSLHGGPKGFDDVDWEVVHPSQATLFSDEEKVSIGSIPSTVVFRYTSPDGDQGFPGTLLTEVLVGLLNPGQAGIDSAKGEYHLGSILFVYRAKLLEEGKVTPINLTQHWGFNLEASLQGDESTLNVKNHKLTMKAGHTVELDQSYLSTGNLSAVQGTHHQHSSKPIGEGFPESGYDEFYVFEHSAPTPIPTRFPESELSKTDFIQDLVYSKKTKEEPLVELSSEKSGLKLSFSSNPAAFLEFHEPLAAWLNPATSPSGNDTLLASGELYNNFVKVDVTYKNGDAL</sequence>